<keyword evidence="3" id="KW-1185">Reference proteome</keyword>
<accession>W4HFH4</accession>
<gene>
    <name evidence="2" type="ORF">ATO8_18405</name>
</gene>
<dbReference type="SUPFAM" id="SSF53474">
    <property type="entry name" value="alpha/beta-Hydrolases"/>
    <property type="match status" value="1"/>
</dbReference>
<feature type="domain" description="KANL3/Tex30 alpha/beta hydrolase-like" evidence="1">
    <location>
        <begin position="15"/>
        <end position="209"/>
    </location>
</feature>
<dbReference type="Gene3D" id="3.40.50.1820">
    <property type="entry name" value="alpha/beta hydrolase"/>
    <property type="match status" value="1"/>
</dbReference>
<dbReference type="PANTHER" id="PTHR13136:SF11">
    <property type="entry name" value="TESTIS-EXPRESSED PROTEIN 30"/>
    <property type="match status" value="1"/>
</dbReference>
<evidence type="ECO:0000313" key="3">
    <source>
        <dbReference type="Proteomes" id="UP000019063"/>
    </source>
</evidence>
<name>W4HFH4_9RHOB</name>
<dbReference type="RefSeq" id="WP_043846699.1">
    <property type="nucleotide sequence ID" value="NZ_AQQW01000015.1"/>
</dbReference>
<keyword evidence="2" id="KW-0378">Hydrolase</keyword>
<dbReference type="eggNOG" id="COG3571">
    <property type="taxonomic scope" value="Bacteria"/>
</dbReference>
<proteinExistence type="predicted"/>
<reference evidence="2 3" key="1">
    <citation type="journal article" date="2014" name="Antonie Van Leeuwenhoek">
        <title>Roseivivax atlanticus sp. nov., isolated from surface seawater of the Atlantic Ocean.</title>
        <authorList>
            <person name="Li G."/>
            <person name="Lai Q."/>
            <person name="Liu X."/>
            <person name="Sun F."/>
            <person name="Shao Z."/>
        </authorList>
    </citation>
    <scope>NUCLEOTIDE SEQUENCE [LARGE SCALE GENOMIC DNA]</scope>
    <source>
        <strain evidence="2 3">22II-s10s</strain>
    </source>
</reference>
<dbReference type="AlphaFoldDB" id="W4HFH4"/>
<dbReference type="STRING" id="1379903.ATO8_18405"/>
<dbReference type="InterPro" id="IPR026555">
    <property type="entry name" value="NSL3/Tex30"/>
</dbReference>
<evidence type="ECO:0000259" key="1">
    <source>
        <dbReference type="Pfam" id="PF20408"/>
    </source>
</evidence>
<comment type="caution">
    <text evidence="2">The sequence shown here is derived from an EMBL/GenBank/DDBJ whole genome shotgun (WGS) entry which is preliminary data.</text>
</comment>
<dbReference type="EMBL" id="AQQW01000015">
    <property type="protein sequence ID" value="ETW11153.1"/>
    <property type="molecule type" value="Genomic_DNA"/>
</dbReference>
<dbReference type="Proteomes" id="UP000019063">
    <property type="component" value="Unassembled WGS sequence"/>
</dbReference>
<protein>
    <submittedName>
        <fullName evidence="2">Putative hydrolase protein</fullName>
    </submittedName>
</protein>
<dbReference type="InterPro" id="IPR046879">
    <property type="entry name" value="KANL3/Tex30_Abhydrolase"/>
</dbReference>
<dbReference type="PANTHER" id="PTHR13136">
    <property type="entry name" value="TESTIS DEVELOPMENT PROTEIN PRTD"/>
    <property type="match status" value="1"/>
</dbReference>
<organism evidence="2 3">
    <name type="scientific">Roseivivax marinus</name>
    <dbReference type="NCBI Taxonomy" id="1379903"/>
    <lineage>
        <taxon>Bacteria</taxon>
        <taxon>Pseudomonadati</taxon>
        <taxon>Pseudomonadota</taxon>
        <taxon>Alphaproteobacteria</taxon>
        <taxon>Rhodobacterales</taxon>
        <taxon>Roseobacteraceae</taxon>
        <taxon>Roseivivax</taxon>
    </lineage>
</organism>
<dbReference type="PATRIC" id="fig|1317118.6.peg.3770"/>
<dbReference type="InterPro" id="IPR029058">
    <property type="entry name" value="AB_hydrolase_fold"/>
</dbReference>
<dbReference type="GO" id="GO:0016787">
    <property type="term" value="F:hydrolase activity"/>
    <property type="evidence" value="ECO:0007669"/>
    <property type="project" value="UniProtKB-KW"/>
</dbReference>
<sequence length="218" mass="23326">MSTLTFLRTPAAEPTATLLLAHGSGAPMDTRFMTEVAEGLATRGVSVLRFEFDYMADRRTGGAKRPPPDMAILEEEFRTALAEVDVDGPLLIGGKSMGGRVATLIADEAFESSRIAGVLCLGYPFHPPGKPDNLRTAHLVGLRTPALICQGTRDPFGTPRDVAGYGLSDAIRLHWLEDGDHDLAPRVTVTGLRQSDHLAEVCEVVAQWCAGMVKAGTV</sequence>
<evidence type="ECO:0000313" key="2">
    <source>
        <dbReference type="EMBL" id="ETW11153.1"/>
    </source>
</evidence>
<dbReference type="Pfam" id="PF20408">
    <property type="entry name" value="Abhydrolase_11"/>
    <property type="match status" value="1"/>
</dbReference>